<dbReference type="InterPro" id="IPR000597">
    <property type="entry name" value="Ribosomal_uL3"/>
</dbReference>
<feature type="compositionally biased region" description="Basic and acidic residues" evidence="5">
    <location>
        <begin position="959"/>
        <end position="974"/>
    </location>
</feature>
<comment type="similarity">
    <text evidence="1 4">Belongs to the universal ribosomal protein uL3 family.</text>
</comment>
<dbReference type="InterPro" id="IPR019926">
    <property type="entry name" value="Ribosomal_uL3_CS"/>
</dbReference>
<feature type="domain" description="DNA replication checkpoint mediator MRC1" evidence="7">
    <location>
        <begin position="1472"/>
        <end position="1532"/>
    </location>
</feature>
<evidence type="ECO:0000313" key="8">
    <source>
        <dbReference type="EMBL" id="KEP53157.1"/>
    </source>
</evidence>
<evidence type="ECO:0000259" key="7">
    <source>
        <dbReference type="Pfam" id="PF09444"/>
    </source>
</evidence>
<feature type="compositionally biased region" description="Low complexity" evidence="5">
    <location>
        <begin position="1219"/>
        <end position="1244"/>
    </location>
</feature>
<keyword evidence="2 4" id="KW-0689">Ribosomal protein</keyword>
<dbReference type="InterPro" id="IPR044892">
    <property type="entry name" value="Ribosomal_L3_dom_3_arc_sf"/>
</dbReference>
<dbReference type="FunFam" id="3.30.1430.10:FF:000001">
    <property type="entry name" value="60S ribosomal protein L3"/>
    <property type="match status" value="1"/>
</dbReference>
<dbReference type="PANTHER" id="PTHR11363">
    <property type="entry name" value="60S RIBOSOMAL PROTEIN L3-RELATED"/>
    <property type="match status" value="1"/>
</dbReference>
<name>A0A074STA1_9AGAM</name>
<dbReference type="FunFam" id="4.10.960.10:FF:000007">
    <property type="entry name" value="Peroxisome biogenesis protein 6"/>
    <property type="match status" value="1"/>
</dbReference>
<dbReference type="Gene3D" id="4.10.960.10">
    <property type="entry name" value="Ribosomal protein L3, domain 3"/>
    <property type="match status" value="1"/>
</dbReference>
<feature type="compositionally biased region" description="Acidic residues" evidence="5">
    <location>
        <begin position="1477"/>
        <end position="1489"/>
    </location>
</feature>
<reference evidence="8 9" key="1">
    <citation type="submission" date="2013-12" db="EMBL/GenBank/DDBJ databases">
        <authorList>
            <person name="Cubeta M."/>
            <person name="Pakala S."/>
            <person name="Fedorova N."/>
            <person name="Thomas E."/>
            <person name="Dean R."/>
            <person name="Jabaji S."/>
            <person name="Neate S."/>
            <person name="Toda T."/>
            <person name="Tavantzis S."/>
            <person name="Vilgalys R."/>
            <person name="Bharathan N."/>
            <person name="Pakala S."/>
            <person name="Losada L.S."/>
            <person name="Zafar N."/>
            <person name="Nierman W."/>
        </authorList>
    </citation>
    <scope>NUCLEOTIDE SEQUENCE [LARGE SCALE GENOMIC DNA]</scope>
    <source>
        <strain evidence="8 9">123E</strain>
    </source>
</reference>
<feature type="compositionally biased region" description="Basic and acidic residues" evidence="5">
    <location>
        <begin position="1045"/>
        <end position="1058"/>
    </location>
</feature>
<dbReference type="OrthoDB" id="1611972at2759"/>
<feature type="compositionally biased region" description="Polar residues" evidence="5">
    <location>
        <begin position="596"/>
        <end position="618"/>
    </location>
</feature>
<dbReference type="SUPFAM" id="SSF50447">
    <property type="entry name" value="Translation proteins"/>
    <property type="match status" value="1"/>
</dbReference>
<dbReference type="FunFam" id="2.40.30.10:FF:000351">
    <property type="entry name" value="Ribosomal protein L3"/>
    <property type="match status" value="1"/>
</dbReference>
<feature type="region of interest" description="Disordered" evidence="5">
    <location>
        <begin position="454"/>
        <end position="479"/>
    </location>
</feature>
<feature type="compositionally biased region" description="Acidic residues" evidence="5">
    <location>
        <begin position="1006"/>
        <end position="1017"/>
    </location>
</feature>
<dbReference type="GO" id="GO:0022625">
    <property type="term" value="C:cytosolic large ribosomal subunit"/>
    <property type="evidence" value="ECO:0007669"/>
    <property type="project" value="TreeGrafter"/>
</dbReference>
<dbReference type="HOGENOM" id="CLU_243274_0_0_1"/>
<dbReference type="GO" id="GO:0003723">
    <property type="term" value="F:RNA binding"/>
    <property type="evidence" value="ECO:0007669"/>
    <property type="project" value="TreeGrafter"/>
</dbReference>
<evidence type="ECO:0000256" key="3">
    <source>
        <dbReference type="ARBA" id="ARBA00023274"/>
    </source>
</evidence>
<dbReference type="Gene3D" id="3.30.1430.10">
    <property type="match status" value="1"/>
</dbReference>
<feature type="compositionally biased region" description="Low complexity" evidence="5">
    <location>
        <begin position="1406"/>
        <end position="1420"/>
    </location>
</feature>
<feature type="compositionally biased region" description="Low complexity" evidence="5">
    <location>
        <begin position="504"/>
        <end position="523"/>
    </location>
</feature>
<dbReference type="InterPro" id="IPR009000">
    <property type="entry name" value="Transl_B-barrel_sf"/>
</dbReference>
<feature type="region of interest" description="Disordered" evidence="5">
    <location>
        <begin position="739"/>
        <end position="807"/>
    </location>
</feature>
<feature type="region of interest" description="Disordered" evidence="5">
    <location>
        <begin position="1348"/>
        <end position="1509"/>
    </location>
</feature>
<feature type="region of interest" description="Disordered" evidence="5">
    <location>
        <begin position="711"/>
        <end position="730"/>
    </location>
</feature>
<feature type="transmembrane region" description="Helical" evidence="6">
    <location>
        <begin position="1532"/>
        <end position="1553"/>
    </location>
</feature>
<dbReference type="PROSITE" id="PS00474">
    <property type="entry name" value="RIBOSOMAL_L3"/>
    <property type="match status" value="1"/>
</dbReference>
<dbReference type="STRING" id="1423351.A0A074STA1"/>
<evidence type="ECO:0000256" key="1">
    <source>
        <dbReference type="ARBA" id="ARBA00006540"/>
    </source>
</evidence>
<evidence type="ECO:0000256" key="5">
    <source>
        <dbReference type="SAM" id="MobiDB-lite"/>
    </source>
</evidence>
<keyword evidence="6" id="KW-0812">Transmembrane</keyword>
<keyword evidence="6" id="KW-0472">Membrane</keyword>
<dbReference type="InterPro" id="IPR045077">
    <property type="entry name" value="L3_arc_euk"/>
</dbReference>
<protein>
    <submittedName>
        <fullName evidence="8">60S ribosomal protein L3</fullName>
    </submittedName>
</protein>
<feature type="compositionally biased region" description="Low complexity" evidence="5">
    <location>
        <begin position="1111"/>
        <end position="1136"/>
    </location>
</feature>
<dbReference type="GO" id="GO:0006412">
    <property type="term" value="P:translation"/>
    <property type="evidence" value="ECO:0007669"/>
    <property type="project" value="InterPro"/>
</dbReference>
<evidence type="ECO:0000256" key="4">
    <source>
        <dbReference type="RuleBase" id="RU003905"/>
    </source>
</evidence>
<gene>
    <name evidence="8" type="ORF">V565_034550</name>
</gene>
<dbReference type="FunFam" id="2.40.30.10:FF:000079">
    <property type="entry name" value="60S ribosomal protein L3"/>
    <property type="match status" value="1"/>
</dbReference>
<feature type="compositionally biased region" description="Polar residues" evidence="5">
    <location>
        <begin position="1196"/>
        <end position="1216"/>
    </location>
</feature>
<dbReference type="EMBL" id="AZST01000071">
    <property type="protein sequence ID" value="KEP53157.1"/>
    <property type="molecule type" value="Genomic_DNA"/>
</dbReference>
<dbReference type="Pfam" id="PF09444">
    <property type="entry name" value="MRC1"/>
    <property type="match status" value="1"/>
</dbReference>
<accession>A0A074STA1</accession>
<feature type="compositionally biased region" description="Polar residues" evidence="5">
    <location>
        <begin position="750"/>
        <end position="770"/>
    </location>
</feature>
<feature type="compositionally biased region" description="Acidic residues" evidence="5">
    <location>
        <begin position="630"/>
        <end position="648"/>
    </location>
</feature>
<feature type="region of interest" description="Disordered" evidence="5">
    <location>
        <begin position="892"/>
        <end position="1301"/>
    </location>
</feature>
<dbReference type="InterPro" id="IPR018564">
    <property type="entry name" value="Repl_chkpnt_MRC1_dom"/>
</dbReference>
<comment type="caution">
    <text evidence="8">The sequence shown here is derived from an EMBL/GenBank/DDBJ whole genome shotgun (WGS) entry which is preliminary data.</text>
</comment>
<dbReference type="Pfam" id="PF00297">
    <property type="entry name" value="Ribosomal_L3"/>
    <property type="match status" value="1"/>
</dbReference>
<feature type="compositionally biased region" description="Basic and acidic residues" evidence="5">
    <location>
        <begin position="982"/>
        <end position="1005"/>
    </location>
</feature>
<feature type="compositionally biased region" description="Polar residues" evidence="5">
    <location>
        <begin position="1250"/>
        <end position="1268"/>
    </location>
</feature>
<organism evidence="8 9">
    <name type="scientific">Rhizoctonia solani 123E</name>
    <dbReference type="NCBI Taxonomy" id="1423351"/>
    <lineage>
        <taxon>Eukaryota</taxon>
        <taxon>Fungi</taxon>
        <taxon>Dikarya</taxon>
        <taxon>Basidiomycota</taxon>
        <taxon>Agaricomycotina</taxon>
        <taxon>Agaricomycetes</taxon>
        <taxon>Cantharellales</taxon>
        <taxon>Ceratobasidiaceae</taxon>
        <taxon>Rhizoctonia</taxon>
    </lineage>
</organism>
<evidence type="ECO:0000256" key="2">
    <source>
        <dbReference type="ARBA" id="ARBA00022980"/>
    </source>
</evidence>
<feature type="compositionally biased region" description="Polar residues" evidence="5">
    <location>
        <begin position="1371"/>
        <end position="1390"/>
    </location>
</feature>
<evidence type="ECO:0000313" key="9">
    <source>
        <dbReference type="Proteomes" id="UP000027456"/>
    </source>
</evidence>
<feature type="region of interest" description="Disordered" evidence="5">
    <location>
        <begin position="501"/>
        <end position="667"/>
    </location>
</feature>
<proteinExistence type="inferred from homology"/>
<keyword evidence="6" id="KW-1133">Transmembrane helix</keyword>
<evidence type="ECO:0000256" key="6">
    <source>
        <dbReference type="SAM" id="Phobius"/>
    </source>
</evidence>
<dbReference type="PANTHER" id="PTHR11363:SF5">
    <property type="entry name" value="LARGE RIBOSOMAL SUBUNIT PROTEIN UL3"/>
    <property type="match status" value="1"/>
</dbReference>
<dbReference type="FunFam" id="4.10.960.10:FF:000002">
    <property type="entry name" value="60S ribosomal protein L3"/>
    <property type="match status" value="1"/>
</dbReference>
<keyword evidence="9" id="KW-1185">Reference proteome</keyword>
<dbReference type="Gene3D" id="2.40.30.10">
    <property type="entry name" value="Translation factors"/>
    <property type="match status" value="1"/>
</dbReference>
<keyword evidence="3 4" id="KW-0687">Ribonucleoprotein</keyword>
<sequence>MQVSRTSIEMKLIQVKVKRRSTAITSPKISFQLLGPGKSHYQPLVSEGNLLPGSAHRPTPTVKKICLTYEAPRHGSLGFLPRKRAARHRGKVKSFPKDDPKKPVHLTATMGYKAGMTHIVRDLERPGSKMHKREVVEAVTIVETPPLMVVGVVGYVETPRGLRTLTTVWAGHLSDEVKRRFYKNWYRSKKKAFTRYAKKAAENGGKSAQRELERIKKYCTVVRVLAHTQIRKTGLKQKKAHLMEIQVNGGSIADKVAFAHGLFEKPIEVSTVFEQDEVVDVIAVTRGHGFEGVTARWGTKKLPRKTHKGLRKVACIGAWHPSKVMFSVARAGQNGYHHRTEINKKIYRIGSGTDAANARTESDATDKTITPLGGFPHYGIIKNDFLMLKGSIPGTKKRVITIRKSLMIHTSRRDLEKVQLKFIDTSSKFGHGAFQTKAEKTAFLESRTVVPGEVTGVDAGPSAEVINHNPSSSPTELEFHQDWKQKLKDIDNDEYDGEMVHEATSSSLTPLVSSSSLTPLPESQPRRSSPPKEYRDSETDDPDTSVELNTTIAMPSSDGELVPEREDAESDDEPVVSKRMTKPLRIVDSDEETDSKQSASQMSLDRPVKSSNPTTPASSGKKPVKLALSDDSDEETKDDQEEEQEDIQDASSPQVRRSMKKGLNKAEKIEMAKTQQAIAATREIRIPNATKRVDAKSFFSNYHATVNQAEIDSYPFPPGPKSQRPTDSKVRLRDKVAALRPLSSAPVPQIQHQVSSDPIVGSSQTGQAPITNDDDKPQPKGLFGKPNALGMSMFGGGDSDDEDLPPVNQVLFSAKPKPKPKQLGLEEKKRALAAQKIDLDSDDDLEIAGGSRPVNSRILARPGQKFVAARQKIKPEVSESQVFRAGHANHFGLDAAPSSSPVKGGGQYEESQFGRGLLPGSSKPKSVWAGVKLTQPAARGKNNERMSMEQLKRFAAGKAVDDGQARQKADEKRWVANGGRVLKKDKAKEDGVGVEDAVREALERTEGEEEEEEESDEEYRGSASEQSEEEEDKENLPAAGRSRKPHEPVSDFDGSEKGEGDEDKENSLELVGVGSGLSPSRIDGTSPGLSARSPAQLNGLSPGMSPRLVAPSPSRPFGRSPSHLRLSSGSGRLPLGELEDEDKVPGENAAVARAPLGELDVHEEEEEVVRRPMKRPRKGVVEDDDEETGTPRRKPSSLSQRRLDSPSQRKLASPSQHKLPLSLSSPSQRLLSSPSQRLRSPSLRFGSPTPRAQRSRLATGTQSFSQIEPQDMGGLGDVFGFESQAAPAGSPSGGLTQLFANSTGAGPSDAFAALRANSNNIELTQDDRSKLLYKPKISEEEARRDQELFEREDGLMAQPFSPTQKEKDTQMWLNEQGLWTPTKPAQTQIVRSLAEDPSSTPVKMATTSLGTPSPSASPSSHTLQRIRRGAPSAQESTPEPEPVPAPIPSVLERLMATQREKQKKDKRKSKLARSEFVEGEAAESDDEYEGFGLRSKDDEGDDGDSDEDRHVEGLVDDQAMDEDTEAAAQVQAKFMCVSFSWAGLFSVLMGLVIGNKMRSKTKRERSLRERSLQENSAPEDGVEIIWTWMRMRKVRTSTVVDPRISSRSARSITTIWMRLRNTSRLGRL</sequence>
<feature type="compositionally biased region" description="Basic and acidic residues" evidence="5">
    <location>
        <begin position="941"/>
        <end position="952"/>
    </location>
</feature>
<dbReference type="Proteomes" id="UP000027456">
    <property type="component" value="Unassembled WGS sequence"/>
</dbReference>
<dbReference type="GO" id="GO:0003735">
    <property type="term" value="F:structural constituent of ribosome"/>
    <property type="evidence" value="ECO:0007669"/>
    <property type="project" value="InterPro"/>
</dbReference>